<sequence length="45" mass="4977">MHNQMAVVRYLKARSAGQVSVPAELLEPIGRRLEELANVLMTAGR</sequence>
<keyword evidence="2" id="KW-1185">Reference proteome</keyword>
<name>A0ABU3TE25_9BACT</name>
<dbReference type="RefSeq" id="WP_315997116.1">
    <property type="nucleotide sequence ID" value="NZ_JAWDJT010000002.1"/>
</dbReference>
<evidence type="ECO:0000313" key="1">
    <source>
        <dbReference type="EMBL" id="MDU0369625.1"/>
    </source>
</evidence>
<reference evidence="1 2" key="1">
    <citation type="submission" date="2023-10" db="EMBL/GenBank/DDBJ databases">
        <title>Hymenobacter endophyticus sp. nov., an isolate from the leaf tissues of wheat.</title>
        <authorList>
            <person name="Dai Y."/>
        </authorList>
    </citation>
    <scope>NUCLEOTIDE SEQUENCE [LARGE SCALE GENOMIC DNA]</scope>
    <source>
        <strain evidence="1 2">ZK17L-C2</strain>
    </source>
</reference>
<dbReference type="EMBL" id="JAWDJT010000002">
    <property type="protein sequence ID" value="MDU0369625.1"/>
    <property type="molecule type" value="Genomic_DNA"/>
</dbReference>
<protein>
    <recommendedName>
        <fullName evidence="3">AbrB/MazE/SpoVT family DNA-binding domain-containing protein</fullName>
    </recommendedName>
</protein>
<accession>A0ABU3TE25</accession>
<organism evidence="1 2">
    <name type="scientific">Hymenobacter endophyticus</name>
    <dbReference type="NCBI Taxonomy" id="3076335"/>
    <lineage>
        <taxon>Bacteria</taxon>
        <taxon>Pseudomonadati</taxon>
        <taxon>Bacteroidota</taxon>
        <taxon>Cytophagia</taxon>
        <taxon>Cytophagales</taxon>
        <taxon>Hymenobacteraceae</taxon>
        <taxon>Hymenobacter</taxon>
    </lineage>
</organism>
<comment type="caution">
    <text evidence="1">The sequence shown here is derived from an EMBL/GenBank/DDBJ whole genome shotgun (WGS) entry which is preliminary data.</text>
</comment>
<evidence type="ECO:0000313" key="2">
    <source>
        <dbReference type="Proteomes" id="UP001250698"/>
    </source>
</evidence>
<proteinExistence type="predicted"/>
<dbReference type="Proteomes" id="UP001250698">
    <property type="component" value="Unassembled WGS sequence"/>
</dbReference>
<gene>
    <name evidence="1" type="ORF">ROI90_04395</name>
</gene>
<evidence type="ECO:0008006" key="3">
    <source>
        <dbReference type="Google" id="ProtNLM"/>
    </source>
</evidence>